<dbReference type="Proteomes" id="UP001457282">
    <property type="component" value="Unassembled WGS sequence"/>
</dbReference>
<evidence type="ECO:0000313" key="3">
    <source>
        <dbReference type="Proteomes" id="UP001457282"/>
    </source>
</evidence>
<organism evidence="2 3">
    <name type="scientific">Rubus argutus</name>
    <name type="common">Southern blackberry</name>
    <dbReference type="NCBI Taxonomy" id="59490"/>
    <lineage>
        <taxon>Eukaryota</taxon>
        <taxon>Viridiplantae</taxon>
        <taxon>Streptophyta</taxon>
        <taxon>Embryophyta</taxon>
        <taxon>Tracheophyta</taxon>
        <taxon>Spermatophyta</taxon>
        <taxon>Magnoliopsida</taxon>
        <taxon>eudicotyledons</taxon>
        <taxon>Gunneridae</taxon>
        <taxon>Pentapetalae</taxon>
        <taxon>rosids</taxon>
        <taxon>fabids</taxon>
        <taxon>Rosales</taxon>
        <taxon>Rosaceae</taxon>
        <taxon>Rosoideae</taxon>
        <taxon>Rosoideae incertae sedis</taxon>
        <taxon>Rubus</taxon>
    </lineage>
</organism>
<keyword evidence="3" id="KW-1185">Reference proteome</keyword>
<accession>A0AAW1VQ74</accession>
<comment type="caution">
    <text evidence="2">The sequence shown here is derived from an EMBL/GenBank/DDBJ whole genome shotgun (WGS) entry which is preliminary data.</text>
</comment>
<evidence type="ECO:0000256" key="1">
    <source>
        <dbReference type="SAM" id="MobiDB-lite"/>
    </source>
</evidence>
<feature type="compositionally biased region" description="Polar residues" evidence="1">
    <location>
        <begin position="11"/>
        <end position="27"/>
    </location>
</feature>
<sequence length="114" mass="12472">MHHHSPLWHTQIDTSSLGLPPSTYNSIHLTSPLHHHTTPGTAVPSSSSSRIPSAPKLRHHRVLPSLRSFSPPVADTFINRPEPSSASLFWTSQATDTIVPSQSLDSLKLSRSLN</sequence>
<feature type="compositionally biased region" description="Low complexity" evidence="1">
    <location>
        <begin position="28"/>
        <end position="49"/>
    </location>
</feature>
<evidence type="ECO:0000313" key="2">
    <source>
        <dbReference type="EMBL" id="KAK9906057.1"/>
    </source>
</evidence>
<dbReference type="EMBL" id="JBEDUW010000116">
    <property type="protein sequence ID" value="KAK9906057.1"/>
    <property type="molecule type" value="Genomic_DNA"/>
</dbReference>
<protein>
    <submittedName>
        <fullName evidence="2">Uncharacterized protein</fullName>
    </submittedName>
</protein>
<dbReference type="AlphaFoldDB" id="A0AAW1VQ74"/>
<gene>
    <name evidence="2" type="ORF">M0R45_000067</name>
</gene>
<reference evidence="2 3" key="1">
    <citation type="journal article" date="2023" name="G3 (Bethesda)">
        <title>A chromosome-length genome assembly and annotation of blackberry (Rubus argutus, cv. 'Hillquist').</title>
        <authorList>
            <person name="Bruna T."/>
            <person name="Aryal R."/>
            <person name="Dudchenko O."/>
            <person name="Sargent D.J."/>
            <person name="Mead D."/>
            <person name="Buti M."/>
            <person name="Cavallini A."/>
            <person name="Hytonen T."/>
            <person name="Andres J."/>
            <person name="Pham M."/>
            <person name="Weisz D."/>
            <person name="Mascagni F."/>
            <person name="Usai G."/>
            <person name="Natali L."/>
            <person name="Bassil N."/>
            <person name="Fernandez G.E."/>
            <person name="Lomsadze A."/>
            <person name="Armour M."/>
            <person name="Olukolu B."/>
            <person name="Poorten T."/>
            <person name="Britton C."/>
            <person name="Davik J."/>
            <person name="Ashrafi H."/>
            <person name="Aiden E.L."/>
            <person name="Borodovsky M."/>
            <person name="Worthington M."/>
        </authorList>
    </citation>
    <scope>NUCLEOTIDE SEQUENCE [LARGE SCALE GENOMIC DNA]</scope>
    <source>
        <strain evidence="2">PI 553951</strain>
    </source>
</reference>
<proteinExistence type="predicted"/>
<name>A0AAW1VQ74_RUBAR</name>
<feature type="region of interest" description="Disordered" evidence="1">
    <location>
        <begin position="1"/>
        <end position="58"/>
    </location>
</feature>